<reference evidence="1 2" key="1">
    <citation type="submission" date="2018-11" db="EMBL/GenBank/DDBJ databases">
        <title>Genome assembly of Steccherinum ochraceum LE-BIN_3174, the white-rot fungus of the Steccherinaceae family (The Residual Polyporoid clade, Polyporales, Basidiomycota).</title>
        <authorList>
            <person name="Fedorova T.V."/>
            <person name="Glazunova O.A."/>
            <person name="Landesman E.O."/>
            <person name="Moiseenko K.V."/>
            <person name="Psurtseva N.V."/>
            <person name="Savinova O.S."/>
            <person name="Shakhova N.V."/>
            <person name="Tyazhelova T.V."/>
            <person name="Vasina D.V."/>
        </authorList>
    </citation>
    <scope>NUCLEOTIDE SEQUENCE [LARGE SCALE GENOMIC DNA]</scope>
    <source>
        <strain evidence="1 2">LE-BIN_3174</strain>
    </source>
</reference>
<keyword evidence="2" id="KW-1185">Reference proteome</keyword>
<sequence length="370" mass="41289">MPLSAAINKDGAKFDYEDSGAPPGSSTYTTLVILHGGYFTNGVFRRMIPFAAASDVRLVLLNARDFGKSTPFNEAEMKAITSKDKESQASFMRGAAPEYAAFIAWFVQHEKIPPVKVDRSGRKTGGVGLIGWSGASDWFIPMFAFASEIPEQTQNVVGEYLRTYVMYDPTYYAIGRDDPPVYCPLRDPALTPQQQAEAFPAWVSGYYPDHKPVVRAAFDAMSLDAFPSSEEFFKGIQNERDPSEKFTPTLLRMSPEELAQASDVEVFVRSTLPVLFFDKSFYAECAHKLVFDEAHAKQCFPKTTVRLVINMLGQGDCMACAYFVKEMLLKREASGSGGRPMDVIPFEGVNHMPHWDYPEKTVKFFASIVQ</sequence>
<dbReference type="InterPro" id="IPR029058">
    <property type="entry name" value="AB_hydrolase_fold"/>
</dbReference>
<name>A0A4R0R9M8_9APHY</name>
<gene>
    <name evidence="1" type="ORF">EIP91_007676</name>
</gene>
<evidence type="ECO:0000313" key="2">
    <source>
        <dbReference type="Proteomes" id="UP000292702"/>
    </source>
</evidence>
<proteinExistence type="predicted"/>
<dbReference type="EMBL" id="RWJN01000415">
    <property type="protein sequence ID" value="TCD61965.1"/>
    <property type="molecule type" value="Genomic_DNA"/>
</dbReference>
<dbReference type="SUPFAM" id="SSF53474">
    <property type="entry name" value="alpha/beta-Hydrolases"/>
    <property type="match status" value="1"/>
</dbReference>
<evidence type="ECO:0000313" key="1">
    <source>
        <dbReference type="EMBL" id="TCD61965.1"/>
    </source>
</evidence>
<dbReference type="Proteomes" id="UP000292702">
    <property type="component" value="Unassembled WGS sequence"/>
</dbReference>
<dbReference type="OrthoDB" id="3466517at2759"/>
<protein>
    <submittedName>
        <fullName evidence="1">Uncharacterized protein</fullName>
    </submittedName>
</protein>
<accession>A0A4R0R9M8</accession>
<organism evidence="1 2">
    <name type="scientific">Steccherinum ochraceum</name>
    <dbReference type="NCBI Taxonomy" id="92696"/>
    <lineage>
        <taxon>Eukaryota</taxon>
        <taxon>Fungi</taxon>
        <taxon>Dikarya</taxon>
        <taxon>Basidiomycota</taxon>
        <taxon>Agaricomycotina</taxon>
        <taxon>Agaricomycetes</taxon>
        <taxon>Polyporales</taxon>
        <taxon>Steccherinaceae</taxon>
        <taxon>Steccherinum</taxon>
    </lineage>
</organism>
<dbReference type="Gene3D" id="3.40.50.1820">
    <property type="entry name" value="alpha/beta hydrolase"/>
    <property type="match status" value="1"/>
</dbReference>
<comment type="caution">
    <text evidence="1">The sequence shown here is derived from an EMBL/GenBank/DDBJ whole genome shotgun (WGS) entry which is preliminary data.</text>
</comment>
<dbReference type="AlphaFoldDB" id="A0A4R0R9M8"/>